<dbReference type="Proteomes" id="UP001431656">
    <property type="component" value="Chromosome"/>
</dbReference>
<organism evidence="1 2">
    <name type="scientific">Brooklawnia propionicigenes</name>
    <dbReference type="NCBI Taxonomy" id="3041175"/>
    <lineage>
        <taxon>Bacteria</taxon>
        <taxon>Bacillati</taxon>
        <taxon>Actinomycetota</taxon>
        <taxon>Actinomycetes</taxon>
        <taxon>Propionibacteriales</taxon>
        <taxon>Propionibacteriaceae</taxon>
        <taxon>Brooklawnia</taxon>
    </lineage>
</organism>
<reference evidence="1" key="1">
    <citation type="journal article" date="2024" name="Int. J. Syst. Evol. Microbiol.">
        <title>Brooklawnia propionicigenes sp. nov., a facultatively anaerobic, propionate-producing bacterium isolated from a methanogenic reactor treating waste from cattle farms.</title>
        <authorList>
            <person name="Akita Y."/>
            <person name="Ueki A."/>
            <person name="Tonouchi A."/>
            <person name="Sugawara Y."/>
            <person name="Honma S."/>
            <person name="Kaku N."/>
            <person name="Ueki K."/>
        </authorList>
    </citation>
    <scope>NUCLEOTIDE SEQUENCE</scope>
    <source>
        <strain evidence="1">SH051</strain>
    </source>
</reference>
<gene>
    <name evidence="1" type="ORF">brsh051_20060</name>
</gene>
<evidence type="ECO:0000313" key="2">
    <source>
        <dbReference type="Proteomes" id="UP001431656"/>
    </source>
</evidence>
<keyword evidence="2" id="KW-1185">Reference proteome</keyword>
<dbReference type="KEGG" id="broo:brsh051_20060"/>
<accession>A0AAN0K796</accession>
<dbReference type="Pfam" id="PF13730">
    <property type="entry name" value="HTH_36"/>
    <property type="match status" value="2"/>
</dbReference>
<dbReference type="EMBL" id="AP028056">
    <property type="protein sequence ID" value="BEH02725.1"/>
    <property type="molecule type" value="Genomic_DNA"/>
</dbReference>
<protein>
    <recommendedName>
        <fullName evidence="3">Helix-turn-helix domain-containing protein</fullName>
    </recommendedName>
</protein>
<proteinExistence type="predicted"/>
<evidence type="ECO:0000313" key="1">
    <source>
        <dbReference type="EMBL" id="BEH02725.1"/>
    </source>
</evidence>
<dbReference type="AlphaFoldDB" id="A0AAN0K796"/>
<sequence>MSEHLVGRAWLADVESTAQRALLGSIAWLSDSDGRTHTTTAAVARAAGMSTRSAHDHLAELVAAGWIRIEHVRSADGRRHGGSLIQLSPLFLPKDPHPAIVAASQLPGDDRPSVVPFTAERIGPAWAWRAPVDCAAHRVVLGTMALLADHRGVCLAPRTTIAARSLLSRRSTDRILRDLEEQGWIERESRRRGQRAAEARLGLSRQFLTIADAPPPGSPRFEAGPPPSAARQPVARQAIVRDDDDLAGMIRDAVDAGWSGAAAERLADAVMTWLTTRASRLIRRRVAFTARDSVADTATIAWRVLRECAGQLMAADRPWGLLATIVAARSAREDETARGVVDLGKTGKIQGFGLADDWELDRIPSARDEQLRGRSLGLDDIADAPIMDDLVVQLAANGVDPGLAWPVLCRCVEIALHTSQSRRHTAARNDYQLELLGLTPGEASAWMNLVTGTRRGGQQVSALLQAGIPLAEAVPPDWIAAITAA</sequence>
<dbReference type="RefSeq" id="WP_286264606.1">
    <property type="nucleotide sequence ID" value="NZ_AP028056.1"/>
</dbReference>
<evidence type="ECO:0008006" key="3">
    <source>
        <dbReference type="Google" id="ProtNLM"/>
    </source>
</evidence>
<name>A0AAN0K796_9ACTN</name>